<keyword evidence="2" id="KW-1185">Reference proteome</keyword>
<dbReference type="Gene3D" id="3.40.50.300">
    <property type="entry name" value="P-loop containing nucleotide triphosphate hydrolases"/>
    <property type="match status" value="1"/>
</dbReference>
<dbReference type="Proteomes" id="UP000031726">
    <property type="component" value="Segment"/>
</dbReference>
<proteinExistence type="predicted"/>
<sequence length="494" mass="56844">MLPRNKNTSSNGRYKEVWRAQEGSQELFLSSPVRETLYAGTRGPGKTDALLMDFGQHIGQGFGAEWRGILFRQTLPQLDDVIKKSRKWFPLIWPKAVYNKVEKLWTWPTGETLKFSYMNDPEDYWNYHGHAYPWIGWEELCNWINSDCYTRMMSCCRSTEPNIPRKIRATTNPYGPGHNWVKKRWHLPHMFGKIVRETDEAGNPLPERVALHGSILENKILLAADPDYISNLRAAARNPQELRAWLHGDWDIVSGGAFDDVWDPKVHVIPRFKIPATWPVYRAFDWGTSRPFSVGWWAIANGENVELPTGEMWCPPRGSLIRIAEWYGTKDLGTNKGLLMPARDVAKGIVKREKDLHIAGWVPRHSFIRPGPADNSIRSVEPGMTSTEDIMAEEKVRWEESDKSPGSRKVGLELARQLLYDALHQAPNPGMYIMDNCNAFIQLLPTLPRDDDDPDDVNSDAEDHFWDETRYMVLRSRRRYSKIEAHHPSHSTAS</sequence>
<protein>
    <submittedName>
        <fullName evidence="1">Terminase-like family protein</fullName>
    </submittedName>
</protein>
<evidence type="ECO:0000313" key="2">
    <source>
        <dbReference type="Proteomes" id="UP000031726"/>
    </source>
</evidence>
<dbReference type="InterPro" id="IPR027417">
    <property type="entry name" value="P-loop_NTPase"/>
</dbReference>
<organism evidence="1 2">
    <name type="scientific">Achromobacter phage 83-24</name>
    <dbReference type="NCBI Taxonomy" id="1589747"/>
    <lineage>
        <taxon>Viruses</taxon>
        <taxon>Duplodnaviria</taxon>
        <taxon>Heunggongvirae</taxon>
        <taxon>Uroviricota</taxon>
        <taxon>Caudoviricetes</taxon>
        <taxon>Steinhofvirus</taxon>
        <taxon>Steinhofvirus sv8324</taxon>
    </lineage>
</organism>
<gene>
    <name evidence="1" type="ORF">JWAP_00006</name>
</gene>
<evidence type="ECO:0000313" key="1">
    <source>
        <dbReference type="EMBL" id="AJD82839.1"/>
    </source>
</evidence>
<accession>A0A0B5A4E2</accession>
<dbReference type="KEGG" id="vg:26628912"/>
<dbReference type="OrthoDB" id="2120at10239"/>
<name>A0A0B5A4E2_9CAUD</name>
<reference evidence="1 2" key="1">
    <citation type="submission" date="2014-11" db="EMBL/GenBank/DDBJ databases">
        <title>Characterization and genome comparisons of three Achromobacter phages of the Siphoviridae family.</title>
        <authorList>
            <person name="Dreiseikelmann B."/>
            <person name="Bunk B."/>
            <person name="Rohde M."/>
            <person name="Wittmann J."/>
        </authorList>
    </citation>
    <scope>NUCLEOTIDE SEQUENCE [LARGE SCALE GENOMIC DNA]</scope>
</reference>
<dbReference type="Gene3D" id="3.30.420.280">
    <property type="match status" value="1"/>
</dbReference>
<dbReference type="RefSeq" id="YP_009201740.1">
    <property type="nucleotide sequence ID" value="NC_028834.1"/>
</dbReference>
<dbReference type="EMBL" id="KP202970">
    <property type="protein sequence ID" value="AJD82839.1"/>
    <property type="molecule type" value="Genomic_DNA"/>
</dbReference>
<dbReference type="GeneID" id="26628912"/>